<dbReference type="AlphaFoldDB" id="A0A922I965"/>
<dbReference type="Proteomes" id="UP000790347">
    <property type="component" value="Unassembled WGS sequence"/>
</dbReference>
<reference evidence="2" key="3">
    <citation type="journal article" date="2021" name="World Allergy Organ. J.">
        <title>Chromosome-level assembly of Dermatophagoides farinae genome and transcriptome reveals two novel allergens Der f 37 and Der f 39.</title>
        <authorList>
            <person name="Chen J."/>
            <person name="Cai Z."/>
            <person name="Fan D."/>
            <person name="Hu J."/>
            <person name="Hou Y."/>
            <person name="He Y."/>
            <person name="Zhang Z."/>
            <person name="Zhao Z."/>
            <person name="Gao P."/>
            <person name="Hu W."/>
            <person name="Sun J."/>
            <person name="Li J."/>
            <person name="Ji K."/>
        </authorList>
    </citation>
    <scope>NUCLEOTIDE SEQUENCE</scope>
    <source>
        <strain evidence="2">JKM2019</strain>
    </source>
</reference>
<gene>
    <name evidence="3" type="ORF">DERF_000734</name>
    <name evidence="2" type="ORF">HUG17_8485</name>
</gene>
<sequence length="101" mass="11841">MFLKLLIFALILIANSFGQLVGRNVGEQPHWSVNNIQFSNNFHSRRPRIHSALRVPRFPLIESNRMPMLSRYLRERQNQRELSANLMSSFGSRVVNNNNFE</sequence>
<proteinExistence type="predicted"/>
<feature type="signal peptide" evidence="1">
    <location>
        <begin position="1"/>
        <end position="18"/>
    </location>
</feature>
<evidence type="ECO:0000313" key="3">
    <source>
        <dbReference type="EMBL" id="KAH9526670.1"/>
    </source>
</evidence>
<reference evidence="2" key="2">
    <citation type="submission" date="2020-06" db="EMBL/GenBank/DDBJ databases">
        <authorList>
            <person name="Ji K."/>
            <person name="Li J."/>
        </authorList>
    </citation>
    <scope>NUCLEOTIDE SEQUENCE</scope>
    <source>
        <strain evidence="2">JKM2019</strain>
        <tissue evidence="2">Whole body</tissue>
    </source>
</reference>
<reference evidence="3" key="1">
    <citation type="submission" date="2013-05" db="EMBL/GenBank/DDBJ databases">
        <authorList>
            <person name="Yim A.K.Y."/>
            <person name="Chan T.F."/>
            <person name="Ji K.M."/>
            <person name="Liu X.Y."/>
            <person name="Zhou J.W."/>
            <person name="Li R.Q."/>
            <person name="Yang K.Y."/>
            <person name="Li J."/>
            <person name="Li M."/>
            <person name="Law P.T.W."/>
            <person name="Wu Y.L."/>
            <person name="Cai Z.L."/>
            <person name="Qin H."/>
            <person name="Bao Y."/>
            <person name="Leung R.K.K."/>
            <person name="Ng P.K.S."/>
            <person name="Zou J."/>
            <person name="Zhong X.J."/>
            <person name="Ran P.X."/>
            <person name="Zhong N.S."/>
            <person name="Liu Z.G."/>
            <person name="Tsui S.K.W."/>
        </authorList>
    </citation>
    <scope>NUCLEOTIDE SEQUENCE</scope>
    <source>
        <strain evidence="3">Derf</strain>
        <tissue evidence="3">Whole organism</tissue>
    </source>
</reference>
<dbReference type="EMBL" id="ASGP02000001">
    <property type="protein sequence ID" value="KAH9526670.1"/>
    <property type="molecule type" value="Genomic_DNA"/>
</dbReference>
<dbReference type="EMBL" id="SDOV01000005">
    <property type="protein sequence ID" value="KAH7641016.1"/>
    <property type="molecule type" value="Genomic_DNA"/>
</dbReference>
<dbReference type="Proteomes" id="UP000828236">
    <property type="component" value="Unassembled WGS sequence"/>
</dbReference>
<organism evidence="3 4">
    <name type="scientific">Dermatophagoides farinae</name>
    <name type="common">American house dust mite</name>
    <dbReference type="NCBI Taxonomy" id="6954"/>
    <lineage>
        <taxon>Eukaryota</taxon>
        <taxon>Metazoa</taxon>
        <taxon>Ecdysozoa</taxon>
        <taxon>Arthropoda</taxon>
        <taxon>Chelicerata</taxon>
        <taxon>Arachnida</taxon>
        <taxon>Acari</taxon>
        <taxon>Acariformes</taxon>
        <taxon>Sarcoptiformes</taxon>
        <taxon>Astigmata</taxon>
        <taxon>Psoroptidia</taxon>
        <taxon>Analgoidea</taxon>
        <taxon>Pyroglyphidae</taxon>
        <taxon>Dermatophagoidinae</taxon>
        <taxon>Dermatophagoides</taxon>
    </lineage>
</organism>
<dbReference type="OrthoDB" id="10530061at2759"/>
<evidence type="ECO:0000313" key="4">
    <source>
        <dbReference type="Proteomes" id="UP000790347"/>
    </source>
</evidence>
<protein>
    <submittedName>
        <fullName evidence="3">Uncharacterized protein</fullName>
    </submittedName>
</protein>
<evidence type="ECO:0000256" key="1">
    <source>
        <dbReference type="SAM" id="SignalP"/>
    </source>
</evidence>
<feature type="chain" id="PRO_5038276961" evidence="1">
    <location>
        <begin position="19"/>
        <end position="101"/>
    </location>
</feature>
<keyword evidence="1" id="KW-0732">Signal</keyword>
<comment type="caution">
    <text evidence="3">The sequence shown here is derived from an EMBL/GenBank/DDBJ whole genome shotgun (WGS) entry which is preliminary data.</text>
</comment>
<accession>A0A922I965</accession>
<name>A0A922I965_DERFA</name>
<keyword evidence="4" id="KW-1185">Reference proteome</keyword>
<evidence type="ECO:0000313" key="2">
    <source>
        <dbReference type="EMBL" id="KAH7641016.1"/>
    </source>
</evidence>
<reference evidence="3" key="4">
    <citation type="journal article" date="2022" name="Res Sq">
        <title>Comparative Genomics Reveals Insights into the Divergent Evolution of Astigmatic Mites and Household Pest Adaptations.</title>
        <authorList>
            <person name="Xiong Q."/>
            <person name="Wan A.T.-Y."/>
            <person name="Liu X.-Y."/>
            <person name="Fung C.S.-H."/>
            <person name="Xiao X."/>
            <person name="Malainual N."/>
            <person name="Hou J."/>
            <person name="Wang L."/>
            <person name="Wang M."/>
            <person name="Yang K."/>
            <person name="Cui Y."/>
            <person name="Leung E."/>
            <person name="Nong W."/>
            <person name="Shin S.-K."/>
            <person name="Au S."/>
            <person name="Jeong K.Y."/>
            <person name="Chew F.T."/>
            <person name="Hui J."/>
            <person name="Leung T.F."/>
            <person name="Tungtrongchitr A."/>
            <person name="Zhong N."/>
            <person name="Liu Z."/>
            <person name="Tsui S."/>
        </authorList>
    </citation>
    <scope>NUCLEOTIDE SEQUENCE</scope>
    <source>
        <strain evidence="3">Derf</strain>
        <tissue evidence="3">Whole organism</tissue>
    </source>
</reference>